<keyword evidence="1" id="KW-1133">Transmembrane helix</keyword>
<keyword evidence="1" id="KW-0472">Membrane</keyword>
<evidence type="ECO:0000313" key="2">
    <source>
        <dbReference type="EMBL" id="OXZ29305.1"/>
    </source>
</evidence>
<gene>
    <name evidence="2" type="ORF">B9N49_00035</name>
</gene>
<dbReference type="AlphaFoldDB" id="A0A233VAA7"/>
<dbReference type="Proteomes" id="UP000215413">
    <property type="component" value="Unassembled WGS sequence"/>
</dbReference>
<dbReference type="RefSeq" id="WP_094204999.1">
    <property type="nucleotide sequence ID" value="NZ_NDYC01000001.1"/>
</dbReference>
<evidence type="ECO:0000256" key="1">
    <source>
        <dbReference type="SAM" id="Phobius"/>
    </source>
</evidence>
<accession>A0A233VAA7</accession>
<sequence length="85" mass="9620">MKKLLIPLSYLAQIIVLIGLIFFDGFGQQGFVLLYLIPFAILNLALRNQISDKNLRLLHVIINVISIFAFAILMILSFVFPVSNK</sequence>
<comment type="caution">
    <text evidence="2">The sequence shown here is derived from an EMBL/GenBank/DDBJ whole genome shotgun (WGS) entry which is preliminary data.</text>
</comment>
<dbReference type="EMBL" id="NDYC01000001">
    <property type="protein sequence ID" value="OXZ29305.1"/>
    <property type="molecule type" value="Genomic_DNA"/>
</dbReference>
<feature type="transmembrane region" description="Helical" evidence="1">
    <location>
        <begin position="29"/>
        <end position="46"/>
    </location>
</feature>
<feature type="transmembrane region" description="Helical" evidence="1">
    <location>
        <begin position="58"/>
        <end position="80"/>
    </location>
</feature>
<feature type="transmembrane region" description="Helical" evidence="1">
    <location>
        <begin position="5"/>
        <end position="23"/>
    </location>
</feature>
<proteinExistence type="predicted"/>
<protein>
    <submittedName>
        <fullName evidence="2">Uncharacterized protein</fullName>
    </submittedName>
</protein>
<organism evidence="2 3">
    <name type="scientific">Finegoldia magna</name>
    <name type="common">Peptostreptococcus magnus</name>
    <dbReference type="NCBI Taxonomy" id="1260"/>
    <lineage>
        <taxon>Bacteria</taxon>
        <taxon>Bacillati</taxon>
        <taxon>Bacillota</taxon>
        <taxon>Tissierellia</taxon>
        <taxon>Tissierellales</taxon>
        <taxon>Peptoniphilaceae</taxon>
        <taxon>Finegoldia</taxon>
    </lineage>
</organism>
<evidence type="ECO:0000313" key="3">
    <source>
        <dbReference type="Proteomes" id="UP000215413"/>
    </source>
</evidence>
<name>A0A233VAA7_FINMA</name>
<reference evidence="3" key="1">
    <citation type="submission" date="2017-04" db="EMBL/GenBank/DDBJ databases">
        <title>Finegoldia magna isolated from orthopedic joint implant-associated infections.</title>
        <authorList>
            <person name="Bjorklund S."/>
            <person name="Bruggemann H."/>
            <person name="Jensen A."/>
            <person name="Hellmark B."/>
            <person name="Soderquist B."/>
        </authorList>
    </citation>
    <scope>NUCLEOTIDE SEQUENCE [LARGE SCALE GENOMIC DNA]</scope>
    <source>
        <strain evidence="3">CCUG 54800</strain>
    </source>
</reference>
<keyword evidence="1" id="KW-0812">Transmembrane</keyword>